<evidence type="ECO:0000313" key="2">
    <source>
        <dbReference type="Proteomes" id="UP000091857"/>
    </source>
</evidence>
<accession>A0ACC8D4Q1</accession>
<gene>
    <name evidence="1" type="ORF">MANES_09G063700v8</name>
</gene>
<name>A0ACC8D4Q1_MANES</name>
<dbReference type="EMBL" id="CM004395">
    <property type="protein sequence ID" value="OAY41109.2"/>
    <property type="molecule type" value="Genomic_DNA"/>
</dbReference>
<keyword evidence="2" id="KW-1185">Reference proteome</keyword>
<protein>
    <submittedName>
        <fullName evidence="1">Uncharacterized protein</fullName>
    </submittedName>
</protein>
<organism evidence="1 2">
    <name type="scientific">Manihot esculenta</name>
    <name type="common">Cassava</name>
    <name type="synonym">Jatropha manihot</name>
    <dbReference type="NCBI Taxonomy" id="3983"/>
    <lineage>
        <taxon>Eukaryota</taxon>
        <taxon>Viridiplantae</taxon>
        <taxon>Streptophyta</taxon>
        <taxon>Embryophyta</taxon>
        <taxon>Tracheophyta</taxon>
        <taxon>Spermatophyta</taxon>
        <taxon>Magnoliopsida</taxon>
        <taxon>eudicotyledons</taxon>
        <taxon>Gunneridae</taxon>
        <taxon>Pentapetalae</taxon>
        <taxon>rosids</taxon>
        <taxon>fabids</taxon>
        <taxon>Malpighiales</taxon>
        <taxon>Euphorbiaceae</taxon>
        <taxon>Crotonoideae</taxon>
        <taxon>Manihoteae</taxon>
        <taxon>Manihot</taxon>
    </lineage>
</organism>
<proteinExistence type="predicted"/>
<reference evidence="2" key="1">
    <citation type="journal article" date="2016" name="Nat. Biotechnol.">
        <title>Sequencing wild and cultivated cassava and related species reveals extensive interspecific hybridization and genetic diversity.</title>
        <authorList>
            <person name="Bredeson J.V."/>
            <person name="Lyons J.B."/>
            <person name="Prochnik S.E."/>
            <person name="Wu G.A."/>
            <person name="Ha C.M."/>
            <person name="Edsinger-Gonzales E."/>
            <person name="Grimwood J."/>
            <person name="Schmutz J."/>
            <person name="Rabbi I.Y."/>
            <person name="Egesi C."/>
            <person name="Nauluvula P."/>
            <person name="Lebot V."/>
            <person name="Ndunguru J."/>
            <person name="Mkamilo G."/>
            <person name="Bart R.S."/>
            <person name="Setter T.L."/>
            <person name="Gleadow R.M."/>
            <person name="Kulakow P."/>
            <person name="Ferguson M.E."/>
            <person name="Rounsley S."/>
            <person name="Rokhsar D.S."/>
        </authorList>
    </citation>
    <scope>NUCLEOTIDE SEQUENCE [LARGE SCALE GENOMIC DNA]</scope>
    <source>
        <strain evidence="2">cv. AM560-2</strain>
    </source>
</reference>
<sequence>MQSQPFDFPTSRATIIFQPTYHTQTTNSKISFYLNPIFLLNKSLSNPIFPVAFSSPLLQLQLHLVVLLSGYLLNMATVSQNGHQNGSLDILCTIRDPLSWGVAAESMSGNHLDEVKKMVAEYRKPLVKLGGETLTVAQVAAIASGGGRDSCVKVELAESARAGVKASSDWIMDSMNKGTDSNGVTTGFGATSHRRTKEGGALQRELIRFLNAGIFGKGTESCHTLSHSATRAAMLVRINTLLQGYSGIRFEILEAITKFLNHNITPCLPLRGTITASGDLVPLSYIAGLLTGRPNSKAVGPNGESIDAQQAFSAAGIDSGFFELQPKEGLALVNGTAVGSGLASMVLFEANVLAVLSEVLSAIFAEVMNGKPEFTDHLTHKLKHHPGQIEAAAIMEHILDGSSYIKAAKKLHEMDPLQKPKPDRYALRTSPQWLGPQIEVIRFSTKAIEREINSVNDNPLIDVSRNKALHGGNFQGTPIGVSMDNARLAIASIGKLMFAQFSELVNDFYNNGLPSNLTASRDPSLDYGFKGAEIAMASYCSELQYLANPVTSHVQSAEQHNQDVNSLGLISARKTEEAIDILKLMSTTFLVALCQAIDLRNLEENLKHTVKNTVSQVAKRVLTTNANGELHPSRFCEKDLLKVVDHEQVFAYIDDPCSATYPLMQKLRQVLVDHALANGENEKNPSSSIFQKIEAFEEELKALLPKEVENAREAYESGNPAIANKIKECRSYPLYKFVREEVGTGLLTGEKLRSPGEEFDKVFTAMCQGKIIDPMLDCLKEWNGAPLPIC</sequence>
<evidence type="ECO:0000313" key="1">
    <source>
        <dbReference type="EMBL" id="OAY41109.2"/>
    </source>
</evidence>
<dbReference type="Proteomes" id="UP000091857">
    <property type="component" value="Chromosome 9"/>
</dbReference>
<comment type="caution">
    <text evidence="1">The sequence shown here is derived from an EMBL/GenBank/DDBJ whole genome shotgun (WGS) entry which is preliminary data.</text>
</comment>